<dbReference type="EMBL" id="JAJSOF020000033">
    <property type="protein sequence ID" value="KAJ4429732.1"/>
    <property type="molecule type" value="Genomic_DNA"/>
</dbReference>
<reference evidence="1 2" key="1">
    <citation type="journal article" date="2022" name="Allergy">
        <title>Genome assembly and annotation of Periplaneta americana reveal a comprehensive cockroach allergen profile.</title>
        <authorList>
            <person name="Wang L."/>
            <person name="Xiong Q."/>
            <person name="Saelim N."/>
            <person name="Wang L."/>
            <person name="Nong W."/>
            <person name="Wan A.T."/>
            <person name="Shi M."/>
            <person name="Liu X."/>
            <person name="Cao Q."/>
            <person name="Hui J.H.L."/>
            <person name="Sookrung N."/>
            <person name="Leung T.F."/>
            <person name="Tungtrongchitr A."/>
            <person name="Tsui S.K.W."/>
        </authorList>
    </citation>
    <scope>NUCLEOTIDE SEQUENCE [LARGE SCALE GENOMIC DNA]</scope>
    <source>
        <strain evidence="1">PWHHKU_190912</strain>
    </source>
</reference>
<organism evidence="1 2">
    <name type="scientific">Periplaneta americana</name>
    <name type="common">American cockroach</name>
    <name type="synonym">Blatta americana</name>
    <dbReference type="NCBI Taxonomy" id="6978"/>
    <lineage>
        <taxon>Eukaryota</taxon>
        <taxon>Metazoa</taxon>
        <taxon>Ecdysozoa</taxon>
        <taxon>Arthropoda</taxon>
        <taxon>Hexapoda</taxon>
        <taxon>Insecta</taxon>
        <taxon>Pterygota</taxon>
        <taxon>Neoptera</taxon>
        <taxon>Polyneoptera</taxon>
        <taxon>Dictyoptera</taxon>
        <taxon>Blattodea</taxon>
        <taxon>Blattoidea</taxon>
        <taxon>Blattidae</taxon>
        <taxon>Blattinae</taxon>
        <taxon>Periplaneta</taxon>
    </lineage>
</organism>
<protein>
    <submittedName>
        <fullName evidence="1">Uncharacterized protein</fullName>
    </submittedName>
</protein>
<evidence type="ECO:0000313" key="2">
    <source>
        <dbReference type="Proteomes" id="UP001148838"/>
    </source>
</evidence>
<accession>A0ABQ8S6R6</accession>
<sequence length="655" mass="72677">MLIKRRKITQIQYCRRRLYQGRRYSLPEKINTYASAHISQFTRLHKQLQFCTFEPYQRNEGMHNINFCAIFVLKLQSDPFGFASATVITPTATTTTTATAATSTDATTTATTATITTATAGTCTTTAATTTTTVAANTATTTTTTATGTTTAATTTTTGAATTATAANTATDWYYRYCCYYCCYYCYYYYCCYTGTGTTATTTTTTVAANTATTTTTAATDTGTTTAATTAGAATTATAANTATDWYYRYCCYYCCYYCYYYYYYCCYTGTTATTTTTDSGTTTAAATTTNATAATTTTTISAILLQELLDVCVQFPDLFCGSIKYSQQSFSYISTEVNRCQLSYLGEQGNIKNIERIPNLTGEQSDGITVFRIPPMTSLMLHRCRTGAISLQSAEISQNFARVAQITTYTVAMTAIDPSSSFVPIPLQRDVIVVHRSGILRYHMRKTVMSKQEHFSDLDVVRGQQALRDSYTSLMYLFKVSKQLITRIVPEVCTAIIEELEDFIKLNIFPIASQTSRFLTLLVFRHLIGEIELSAAFCYELQASGKSRPQRIPTSFEVPTSDGSLPKANQTIGLPLLRRTHVPISISECIFLICMLWVDITARLEKPTYYGRNDHDFKIKCRKQKTDVGLDHDRRCEPLPTPLPRVRYAARIYF</sequence>
<evidence type="ECO:0000313" key="1">
    <source>
        <dbReference type="EMBL" id="KAJ4429732.1"/>
    </source>
</evidence>
<keyword evidence="2" id="KW-1185">Reference proteome</keyword>
<dbReference type="Proteomes" id="UP001148838">
    <property type="component" value="Unassembled WGS sequence"/>
</dbReference>
<comment type="caution">
    <text evidence="1">The sequence shown here is derived from an EMBL/GenBank/DDBJ whole genome shotgun (WGS) entry which is preliminary data.</text>
</comment>
<name>A0ABQ8S6R6_PERAM</name>
<proteinExistence type="predicted"/>
<gene>
    <name evidence="1" type="ORF">ANN_21936</name>
</gene>